<dbReference type="EnsemblPlants" id="Pp3c6_15160V3.4">
    <property type="protein sequence ID" value="Pp3c6_15160V3.4"/>
    <property type="gene ID" value="Pp3c6_15160"/>
</dbReference>
<dbReference type="AlphaFoldDB" id="A0A7I4DY16"/>
<dbReference type="EnsemblPlants" id="Pp3c6_15160V3.5">
    <property type="protein sequence ID" value="Pp3c6_15160V3.5"/>
    <property type="gene ID" value="Pp3c6_15160"/>
</dbReference>
<dbReference type="OrthoDB" id="1078367at2759"/>
<sequence>MASQLSLAVTKRLYSVGAAGRLSVYAGSLRALGFASAETNRYSTQDVNDDSRDGLLEMNTQVPESNQSASDATLDYFSFDSQAFMEYPSSGDQINQSERVHNNGYSLGRVYQPRGVHKAILLGKVGQAPAQKVLKSGRAVTIFSVGTGGMHLNRKMLDGETPEEFAERSSIQWHRIAVYQERIGQLILRSMKQGSQVYVEGNIETRIYNDPNTQQVKRIREIAVRQNGRLLFMEAASTARESQHRENPLKSLEPITRRSEIPD</sequence>
<keyword evidence="1 2" id="KW-0238">DNA-binding</keyword>
<dbReference type="FunCoup" id="A0A7I4DY16">
    <property type="interactions" value="2329"/>
</dbReference>
<dbReference type="EnsemblPlants" id="Pp3c6_15160V3.8">
    <property type="protein sequence ID" value="Pp3c6_15160V3.8"/>
    <property type="gene ID" value="Pp3c6_15160"/>
</dbReference>
<protein>
    <recommendedName>
        <fullName evidence="6">Single-stranded DNA-binding protein, mitochondrial</fullName>
    </recommendedName>
</protein>
<dbReference type="FunFam" id="2.40.50.140:FF:000160">
    <property type="entry name" value="single-stranded DNA-binding protein, mitochondrial"/>
    <property type="match status" value="1"/>
</dbReference>
<evidence type="ECO:0000313" key="5">
    <source>
        <dbReference type="Proteomes" id="UP000006727"/>
    </source>
</evidence>
<reference evidence="4 5" key="1">
    <citation type="journal article" date="2008" name="Science">
        <title>The Physcomitrella genome reveals evolutionary insights into the conquest of land by plants.</title>
        <authorList>
            <person name="Rensing S."/>
            <person name="Lang D."/>
            <person name="Zimmer A."/>
            <person name="Terry A."/>
            <person name="Salamov A."/>
            <person name="Shapiro H."/>
            <person name="Nishiyama T."/>
            <person name="Perroud P.-F."/>
            <person name="Lindquist E."/>
            <person name="Kamisugi Y."/>
            <person name="Tanahashi T."/>
            <person name="Sakakibara K."/>
            <person name="Fujita T."/>
            <person name="Oishi K."/>
            <person name="Shin-I T."/>
            <person name="Kuroki Y."/>
            <person name="Toyoda A."/>
            <person name="Suzuki Y."/>
            <person name="Hashimoto A."/>
            <person name="Yamaguchi K."/>
            <person name="Sugano A."/>
            <person name="Kohara Y."/>
            <person name="Fujiyama A."/>
            <person name="Anterola A."/>
            <person name="Aoki S."/>
            <person name="Ashton N."/>
            <person name="Barbazuk W.B."/>
            <person name="Barker E."/>
            <person name="Bennetzen J."/>
            <person name="Bezanilla M."/>
            <person name="Blankenship R."/>
            <person name="Cho S.H."/>
            <person name="Dutcher S."/>
            <person name="Estelle M."/>
            <person name="Fawcett J.A."/>
            <person name="Gundlach H."/>
            <person name="Hanada K."/>
            <person name="Heyl A."/>
            <person name="Hicks K.A."/>
            <person name="Hugh J."/>
            <person name="Lohr M."/>
            <person name="Mayer K."/>
            <person name="Melkozernov A."/>
            <person name="Murata T."/>
            <person name="Nelson D."/>
            <person name="Pils B."/>
            <person name="Prigge M."/>
            <person name="Reiss B."/>
            <person name="Renner T."/>
            <person name="Rombauts S."/>
            <person name="Rushton P."/>
            <person name="Sanderfoot A."/>
            <person name="Schween G."/>
            <person name="Shiu S.-H."/>
            <person name="Stueber K."/>
            <person name="Theodoulou F.L."/>
            <person name="Tu H."/>
            <person name="Van de Peer Y."/>
            <person name="Verrier P.J."/>
            <person name="Waters E."/>
            <person name="Wood A."/>
            <person name="Yang L."/>
            <person name="Cove D."/>
            <person name="Cuming A."/>
            <person name="Hasebe M."/>
            <person name="Lucas S."/>
            <person name="Mishler D.B."/>
            <person name="Reski R."/>
            <person name="Grigoriev I."/>
            <person name="Quatrano R.S."/>
            <person name="Boore J.L."/>
        </authorList>
    </citation>
    <scope>NUCLEOTIDE SEQUENCE [LARGE SCALE GENOMIC DNA]</scope>
    <source>
        <strain evidence="4 5">cv. Gransden 2004</strain>
    </source>
</reference>
<dbReference type="PANTHER" id="PTHR10302:SF16">
    <property type="entry name" value="NUCLEIC ACID-BINDING, OB-FOLD-LIKE PROTEIN"/>
    <property type="match status" value="1"/>
</dbReference>
<dbReference type="InterPro" id="IPR012340">
    <property type="entry name" value="NA-bd_OB-fold"/>
</dbReference>
<dbReference type="GeneID" id="112283083"/>
<dbReference type="GO" id="GO:0090297">
    <property type="term" value="P:positive regulation of mitochondrial DNA replication"/>
    <property type="evidence" value="ECO:0000318"/>
    <property type="project" value="GO_Central"/>
</dbReference>
<dbReference type="Gramene" id="Pp3c6_15160V3.5">
    <property type="protein sequence ID" value="Pp3c6_15160V3.5"/>
    <property type="gene ID" value="Pp3c6_15160"/>
</dbReference>
<dbReference type="GO" id="GO:0008047">
    <property type="term" value="F:enzyme activator activity"/>
    <property type="evidence" value="ECO:0000318"/>
    <property type="project" value="GO_Central"/>
</dbReference>
<dbReference type="EMBL" id="ABEU02000006">
    <property type="status" value="NOT_ANNOTATED_CDS"/>
    <property type="molecule type" value="Genomic_DNA"/>
</dbReference>
<reference evidence="4 5" key="2">
    <citation type="journal article" date="2018" name="Plant J.">
        <title>The Physcomitrella patens chromosome-scale assembly reveals moss genome structure and evolution.</title>
        <authorList>
            <person name="Lang D."/>
            <person name="Ullrich K.K."/>
            <person name="Murat F."/>
            <person name="Fuchs J."/>
            <person name="Jenkins J."/>
            <person name="Haas F.B."/>
            <person name="Piednoel M."/>
            <person name="Gundlach H."/>
            <person name="Van Bel M."/>
            <person name="Meyberg R."/>
            <person name="Vives C."/>
            <person name="Morata J."/>
            <person name="Symeonidi A."/>
            <person name="Hiss M."/>
            <person name="Muchero W."/>
            <person name="Kamisugi Y."/>
            <person name="Saleh O."/>
            <person name="Blanc G."/>
            <person name="Decker E.L."/>
            <person name="van Gessel N."/>
            <person name="Grimwood J."/>
            <person name="Hayes R.D."/>
            <person name="Graham S.W."/>
            <person name="Gunter L.E."/>
            <person name="McDaniel S.F."/>
            <person name="Hoernstein S.N.W."/>
            <person name="Larsson A."/>
            <person name="Li F.W."/>
            <person name="Perroud P.F."/>
            <person name="Phillips J."/>
            <person name="Ranjan P."/>
            <person name="Rokshar D.S."/>
            <person name="Rothfels C.J."/>
            <person name="Schneider L."/>
            <person name="Shu S."/>
            <person name="Stevenson D.W."/>
            <person name="Thummler F."/>
            <person name="Tillich M."/>
            <person name="Villarreal Aguilar J.C."/>
            <person name="Widiez T."/>
            <person name="Wong G.K."/>
            <person name="Wymore A."/>
            <person name="Zhang Y."/>
            <person name="Zimmer A.D."/>
            <person name="Quatrano R.S."/>
            <person name="Mayer K.F.X."/>
            <person name="Goodstein D."/>
            <person name="Casacuberta J.M."/>
            <person name="Vandepoele K."/>
            <person name="Reski R."/>
            <person name="Cuming A.C."/>
            <person name="Tuskan G.A."/>
            <person name="Maumus F."/>
            <person name="Salse J."/>
            <person name="Schmutz J."/>
            <person name="Rensing S.A."/>
        </authorList>
    </citation>
    <scope>NUCLEOTIDE SEQUENCE [LARGE SCALE GENOMIC DNA]</scope>
    <source>
        <strain evidence="4 5">cv. Gransden 2004</strain>
    </source>
</reference>
<proteinExistence type="predicted"/>
<dbReference type="PROSITE" id="PS50935">
    <property type="entry name" value="SSB"/>
    <property type="match status" value="1"/>
</dbReference>
<dbReference type="InterPro" id="IPR011344">
    <property type="entry name" value="ssDNA-bd"/>
</dbReference>
<dbReference type="Pfam" id="PF00436">
    <property type="entry name" value="SSB"/>
    <property type="match status" value="1"/>
</dbReference>
<dbReference type="GO" id="GO:0042645">
    <property type="term" value="C:mitochondrial nucleoid"/>
    <property type="evidence" value="ECO:0000318"/>
    <property type="project" value="GO_Central"/>
</dbReference>
<evidence type="ECO:0000256" key="3">
    <source>
        <dbReference type="SAM" id="MobiDB-lite"/>
    </source>
</evidence>
<dbReference type="InterPro" id="IPR000424">
    <property type="entry name" value="Primosome_PriB/ssb"/>
</dbReference>
<gene>
    <name evidence="4" type="primary">LOC112283083</name>
</gene>
<evidence type="ECO:0000256" key="2">
    <source>
        <dbReference type="PROSITE-ProRule" id="PRU00252"/>
    </source>
</evidence>
<dbReference type="GO" id="GO:0006260">
    <property type="term" value="P:DNA replication"/>
    <property type="evidence" value="ECO:0000318"/>
    <property type="project" value="GO_Central"/>
</dbReference>
<name>A0A7I4DY16_PHYPA</name>
<dbReference type="GO" id="GO:0003697">
    <property type="term" value="F:single-stranded DNA binding"/>
    <property type="evidence" value="ECO:0000318"/>
    <property type="project" value="GO_Central"/>
</dbReference>
<organism evidence="4 5">
    <name type="scientific">Physcomitrium patens</name>
    <name type="common">Spreading-leaved earth moss</name>
    <name type="synonym">Physcomitrella patens</name>
    <dbReference type="NCBI Taxonomy" id="3218"/>
    <lineage>
        <taxon>Eukaryota</taxon>
        <taxon>Viridiplantae</taxon>
        <taxon>Streptophyta</taxon>
        <taxon>Embryophyta</taxon>
        <taxon>Bryophyta</taxon>
        <taxon>Bryophytina</taxon>
        <taxon>Bryopsida</taxon>
        <taxon>Funariidae</taxon>
        <taxon>Funariales</taxon>
        <taxon>Funariaceae</taxon>
        <taxon>Physcomitrium</taxon>
    </lineage>
</organism>
<dbReference type="PANTHER" id="PTHR10302">
    <property type="entry name" value="SINGLE-STRANDED DNA-BINDING PROTEIN"/>
    <property type="match status" value="1"/>
</dbReference>
<dbReference type="Proteomes" id="UP000006727">
    <property type="component" value="Chromosome 6"/>
</dbReference>
<dbReference type="Gene3D" id="2.40.50.140">
    <property type="entry name" value="Nucleic acid-binding proteins"/>
    <property type="match status" value="1"/>
</dbReference>
<keyword evidence="5" id="KW-1185">Reference proteome</keyword>
<evidence type="ECO:0000313" key="4">
    <source>
        <dbReference type="EnsemblPlants" id="Pp3c6_15160V3.5"/>
    </source>
</evidence>
<dbReference type="RefSeq" id="XP_024377144.1">
    <property type="nucleotide sequence ID" value="XM_024521376.2"/>
</dbReference>
<dbReference type="NCBIfam" id="TIGR00621">
    <property type="entry name" value="ssb"/>
    <property type="match status" value="1"/>
</dbReference>
<evidence type="ECO:0000256" key="1">
    <source>
        <dbReference type="ARBA" id="ARBA00023125"/>
    </source>
</evidence>
<dbReference type="CDD" id="cd04496">
    <property type="entry name" value="SSB_OBF"/>
    <property type="match status" value="1"/>
</dbReference>
<feature type="region of interest" description="Disordered" evidence="3">
    <location>
        <begin position="237"/>
        <end position="263"/>
    </location>
</feature>
<dbReference type="SUPFAM" id="SSF50249">
    <property type="entry name" value="Nucleic acid-binding proteins"/>
    <property type="match status" value="1"/>
</dbReference>
<dbReference type="Gramene" id="Pp3c6_15160V3.4">
    <property type="protein sequence ID" value="Pp3c6_15160V3.4"/>
    <property type="gene ID" value="Pp3c6_15160"/>
</dbReference>
<evidence type="ECO:0008006" key="6">
    <source>
        <dbReference type="Google" id="ProtNLM"/>
    </source>
</evidence>
<reference evidence="4" key="3">
    <citation type="submission" date="2020-12" db="UniProtKB">
        <authorList>
            <consortium name="EnsemblPlants"/>
        </authorList>
    </citation>
    <scope>IDENTIFICATION</scope>
</reference>
<dbReference type="Gramene" id="Pp3c6_15160V3.8">
    <property type="protein sequence ID" value="Pp3c6_15160V3.8"/>
    <property type="gene ID" value="Pp3c6_15160"/>
</dbReference>
<accession>A0A7I4DY16</accession>
<dbReference type="KEGG" id="ppp:112283083"/>